<evidence type="ECO:0000313" key="1">
    <source>
        <dbReference type="EMBL" id="JAS41865.1"/>
    </source>
</evidence>
<reference evidence="1" key="1">
    <citation type="submission" date="2015-11" db="EMBL/GenBank/DDBJ databases">
        <title>De novo transcriptome assembly of four potential Pierce s Disease insect vectors from Arizona vineyards.</title>
        <authorList>
            <person name="Tassone E.E."/>
        </authorList>
    </citation>
    <scope>NUCLEOTIDE SEQUENCE</scope>
</reference>
<proteinExistence type="predicted"/>
<feature type="non-terminal residue" evidence="1">
    <location>
        <position position="1"/>
    </location>
</feature>
<gene>
    <name evidence="1" type="ORF">g.7185</name>
</gene>
<accession>A0A1B6EV62</accession>
<organism evidence="1">
    <name type="scientific">Cuerna arida</name>
    <dbReference type="NCBI Taxonomy" id="1464854"/>
    <lineage>
        <taxon>Eukaryota</taxon>
        <taxon>Metazoa</taxon>
        <taxon>Ecdysozoa</taxon>
        <taxon>Arthropoda</taxon>
        <taxon>Hexapoda</taxon>
        <taxon>Insecta</taxon>
        <taxon>Pterygota</taxon>
        <taxon>Neoptera</taxon>
        <taxon>Paraneoptera</taxon>
        <taxon>Hemiptera</taxon>
        <taxon>Auchenorrhyncha</taxon>
        <taxon>Membracoidea</taxon>
        <taxon>Cicadellidae</taxon>
        <taxon>Cicadellinae</taxon>
        <taxon>Proconiini</taxon>
        <taxon>Cuerna</taxon>
    </lineage>
</organism>
<dbReference type="EMBL" id="GECZ01027904">
    <property type="protein sequence ID" value="JAS41865.1"/>
    <property type="molecule type" value="Transcribed_RNA"/>
</dbReference>
<dbReference type="AlphaFoldDB" id="A0A1B6EV62"/>
<feature type="non-terminal residue" evidence="1">
    <location>
        <position position="185"/>
    </location>
</feature>
<name>A0A1B6EV62_9HEMI</name>
<protein>
    <submittedName>
        <fullName evidence="1">Uncharacterized protein</fullName>
    </submittedName>
</protein>
<sequence>SSLQYEFYDKDSDESMENTIFNGRMLGISYSGRLEEVELTRGNVIIYVINHLGLFVKKHIAVQLTDYTAKDEVLEAKYEKIAEKIKESDFSGVLQIISPVSELVAQDKDKTTVLNKLIHYISLIPSSTLSDVKMWISTLTNMLLALNKPYQLSLSPKMMKCILGMVKRQATIFSKSILNGVTCQS</sequence>